<dbReference type="EMBL" id="AE014299">
    <property type="protein sequence ID" value="AAN57252.2"/>
    <property type="molecule type" value="Genomic_DNA"/>
</dbReference>
<reference evidence="14 15" key="3">
    <citation type="journal article" date="2008" name="Appl. Environ. Microbiol.">
        <title>Identification of mobile elements and pseudogenes in the Shewanella oneidensis MR-1 genome.</title>
        <authorList>
            <person name="Romine M.F."/>
            <person name="Carlson T.S."/>
            <person name="Norbeck A.D."/>
            <person name="McCue L.A."/>
            <person name="Lipton M.S."/>
        </authorList>
    </citation>
    <scope>NUCLEOTIDE SEQUENCE [LARGE SCALE GENOMIC DNA]</scope>
    <source>
        <strain evidence="15">ATCC 700550 / JCM 31522 / CIP 106686 / LMG 19005 / NCIMB 14063 / MR-1</strain>
    </source>
</reference>
<dbReference type="PANTHER" id="PTHR30040:SF2">
    <property type="entry name" value="FAD:PROTEIN FMN TRANSFERASE"/>
    <property type="match status" value="1"/>
</dbReference>
<dbReference type="STRING" id="211586.SO_4283"/>
<dbReference type="eggNOG" id="COG1477">
    <property type="taxonomic scope" value="Bacteria"/>
</dbReference>
<keyword evidence="13" id="KW-0997">Cell inner membrane</keyword>
<dbReference type="Gene3D" id="3.10.520.10">
    <property type="entry name" value="ApbE-like domains"/>
    <property type="match status" value="1"/>
</dbReference>
<dbReference type="HOGENOM" id="CLU_044403_0_0_6"/>
<sequence>MRLTRYFAISICTMVIGCQPQPTPKMVKIEGEAQGTTWHISFWSPNNINVKLVEDNINNRFDELDKNLSNYRPDSTISLFNSALSTEPIVVGEEIVELVAQAKIVSDKSLGCYDLTVKSLFDLWGFDKYQLMNPSAIAIAETLKDTGMQHIKIKSNSMAKDRAQVHVDLSSIAQGYSVGELAEILERYNIKNYLVEIGGEMVVKGYKPNGESWKVAIERPLPDKNILHKLLMIKQDQAIMTSGTYRHYFDNNGVRLSHILDARTGYPVTHNTVSVTVLHKNPMLADAWSTALLCLGHEKGIDIANENSINALFITDKNNELIEYSTNGFDLFTTSAVKSDGNKKH</sequence>
<dbReference type="PaxDb" id="211586-SO_4283"/>
<evidence type="ECO:0000256" key="8">
    <source>
        <dbReference type="ARBA" id="ARBA00022842"/>
    </source>
</evidence>
<evidence type="ECO:0000256" key="6">
    <source>
        <dbReference type="ARBA" id="ARBA00022723"/>
    </source>
</evidence>
<evidence type="ECO:0000256" key="5">
    <source>
        <dbReference type="ARBA" id="ARBA00022679"/>
    </source>
</evidence>
<dbReference type="KEGG" id="son:SO_4283"/>
<reference evidence="14 15" key="2">
    <citation type="journal article" date="2005" name="Proteomics">
        <title>Global detection and characterization of hypothetical proteins in Shewanella oneidensis MR-1 using LC-MS based proteomics.</title>
        <authorList>
            <person name="Elias D.A."/>
            <person name="Monroe M.E."/>
            <person name="Marshall M.J."/>
            <person name="Romine M.F."/>
            <person name="Belieav A.S."/>
            <person name="Fredrickson J.K."/>
            <person name="Anderson G.A."/>
            <person name="Smith R.D."/>
            <person name="Lipton M.S."/>
        </authorList>
    </citation>
    <scope>NUCLEOTIDE SEQUENCE [LARGE SCALE GENOMIC DNA]</scope>
    <source>
        <strain evidence="15">ATCC 700550 / JCM 31522 / CIP 106686 / LMG 19005 / NCIMB 14063 / MR-1</strain>
    </source>
</reference>
<reference evidence="14 15" key="1">
    <citation type="journal article" date="2002" name="Nat. Biotechnol.">
        <title>Genome sequence of the dissimilatory metal ion-reducing bacterium Shewanella oneidensis.</title>
        <authorList>
            <person name="Heidelberg J.F."/>
            <person name="Paulsen I.T."/>
            <person name="Nelson K.E."/>
            <person name="Gaidos E.J."/>
            <person name="Nelson W.C."/>
            <person name="Read T.D."/>
            <person name="Eisen J.A."/>
            <person name="Seshadri R."/>
            <person name="Ward N."/>
            <person name="Methe B."/>
            <person name="Clayton R.A."/>
            <person name="Meyer T."/>
            <person name="Tsapin A."/>
            <person name="Scott J."/>
            <person name="Beanan M."/>
            <person name="Brinkac L."/>
            <person name="Daugherty S."/>
            <person name="DeBoy R.T."/>
            <person name="Dodson R.J."/>
            <person name="Durkin A.S."/>
            <person name="Haft D.H."/>
            <person name="Kolonay J.F."/>
            <person name="Madupu R."/>
            <person name="Peterson J.D."/>
            <person name="Umayam L.A."/>
            <person name="White O."/>
            <person name="Wolf A.M."/>
            <person name="Vamathevan J."/>
            <person name="Weidman J."/>
            <person name="Impraim M."/>
            <person name="Lee K."/>
            <person name="Berry K."/>
            <person name="Lee C."/>
            <person name="Mueller J."/>
            <person name="Khouri H."/>
            <person name="Gill J."/>
            <person name="Utterback T.R."/>
            <person name="McDonald L.A."/>
            <person name="Feldblyum T.V."/>
            <person name="Smith H.O."/>
            <person name="Venter J.C."/>
            <person name="Nealson K.H."/>
            <person name="Fraser C.M."/>
        </authorList>
    </citation>
    <scope>NUCLEOTIDE SEQUENCE [LARGE SCALE GENOMIC DNA]</scope>
    <source>
        <strain evidence="15">ATCC 700550 / JCM 31522 / CIP 106686 / LMG 19005 / NCIMB 14063 / MR-1</strain>
    </source>
</reference>
<dbReference type="BioCyc" id="SONE211586:G1GMP-3956-MONOMER"/>
<evidence type="ECO:0000256" key="11">
    <source>
        <dbReference type="PIRNR" id="PIRNR006268"/>
    </source>
</evidence>
<keyword evidence="13" id="KW-1003">Cell membrane</keyword>
<proteinExistence type="inferred from homology"/>
<feature type="binding site" evidence="12">
    <location>
        <position position="171"/>
    </location>
    <ligand>
        <name>Mg(2+)</name>
        <dbReference type="ChEBI" id="CHEBI:18420"/>
    </ligand>
</feature>
<accession>Q8E9J4</accession>
<dbReference type="OrthoDB" id="9778595at2"/>
<evidence type="ECO:0000256" key="1">
    <source>
        <dbReference type="ARBA" id="ARBA00008282"/>
    </source>
</evidence>
<feature type="binding site" evidence="12">
    <location>
        <position position="290"/>
    </location>
    <ligand>
        <name>Mg(2+)</name>
        <dbReference type="ChEBI" id="CHEBI:18420"/>
    </ligand>
</feature>
<keyword evidence="5 11" id="KW-0808">Transferase</keyword>
<dbReference type="RefSeq" id="WP_011073947.1">
    <property type="nucleotide sequence ID" value="NC_004347.2"/>
</dbReference>
<dbReference type="Proteomes" id="UP000008186">
    <property type="component" value="Chromosome"/>
</dbReference>
<keyword evidence="13 14" id="KW-0449">Lipoprotein</keyword>
<dbReference type="EC" id="2.7.1.180" evidence="2 11"/>
<dbReference type="PANTHER" id="PTHR30040">
    <property type="entry name" value="THIAMINE BIOSYNTHESIS LIPOPROTEIN APBE"/>
    <property type="match status" value="1"/>
</dbReference>
<dbReference type="InterPro" id="IPR024932">
    <property type="entry name" value="ApbE"/>
</dbReference>
<keyword evidence="13" id="KW-0472">Membrane</keyword>
<evidence type="ECO:0000313" key="14">
    <source>
        <dbReference type="EMBL" id="AAN57252.2"/>
    </source>
</evidence>
<keyword evidence="6 11" id="KW-0479">Metal-binding</keyword>
<evidence type="ECO:0000256" key="12">
    <source>
        <dbReference type="PIRSR" id="PIRSR006268-2"/>
    </source>
</evidence>
<dbReference type="PIRSF" id="PIRSF006268">
    <property type="entry name" value="ApbE"/>
    <property type="match status" value="1"/>
</dbReference>
<evidence type="ECO:0000256" key="9">
    <source>
        <dbReference type="ARBA" id="ARBA00031306"/>
    </source>
</evidence>
<dbReference type="PhylomeDB" id="Q8E9J4"/>
<protein>
    <recommendedName>
        <fullName evidence="3 11">FAD:protein FMN transferase</fullName>
        <ecNumber evidence="2 11">2.7.1.180</ecNumber>
    </recommendedName>
    <alternativeName>
        <fullName evidence="9 11">Flavin transferase</fullName>
    </alternativeName>
</protein>
<keyword evidence="8 11" id="KW-0460">Magnesium</keyword>
<evidence type="ECO:0000256" key="3">
    <source>
        <dbReference type="ARBA" id="ARBA00016337"/>
    </source>
</evidence>
<comment type="catalytic activity">
    <reaction evidence="10 11 13">
        <text>L-threonyl-[protein] + FAD = FMN-L-threonyl-[protein] + AMP + H(+)</text>
        <dbReference type="Rhea" id="RHEA:36847"/>
        <dbReference type="Rhea" id="RHEA-COMP:11060"/>
        <dbReference type="Rhea" id="RHEA-COMP:11061"/>
        <dbReference type="ChEBI" id="CHEBI:15378"/>
        <dbReference type="ChEBI" id="CHEBI:30013"/>
        <dbReference type="ChEBI" id="CHEBI:57692"/>
        <dbReference type="ChEBI" id="CHEBI:74257"/>
        <dbReference type="ChEBI" id="CHEBI:456215"/>
        <dbReference type="EC" id="2.7.1.180"/>
    </reaction>
</comment>
<dbReference type="GO" id="GO:0046872">
    <property type="term" value="F:metal ion binding"/>
    <property type="evidence" value="ECO:0007669"/>
    <property type="project" value="UniProtKB-UniRule"/>
</dbReference>
<organism evidence="14 15">
    <name type="scientific">Shewanella oneidensis (strain ATCC 700550 / JCM 31522 / CIP 106686 / LMG 19005 / NCIMB 14063 / MR-1)</name>
    <dbReference type="NCBI Taxonomy" id="211586"/>
    <lineage>
        <taxon>Bacteria</taxon>
        <taxon>Pseudomonadati</taxon>
        <taxon>Pseudomonadota</taxon>
        <taxon>Gammaproteobacteria</taxon>
        <taxon>Alteromonadales</taxon>
        <taxon>Shewanellaceae</taxon>
        <taxon>Shewanella</taxon>
    </lineage>
</organism>
<evidence type="ECO:0000256" key="4">
    <source>
        <dbReference type="ARBA" id="ARBA00022630"/>
    </source>
</evidence>
<keyword evidence="7 11" id="KW-0274">FAD</keyword>
<comment type="cofactor">
    <cofactor evidence="12">
        <name>Mg(2+)</name>
        <dbReference type="ChEBI" id="CHEBI:18420"/>
    </cofactor>
    <cofactor evidence="12">
        <name>Mn(2+)</name>
        <dbReference type="ChEBI" id="CHEBI:29035"/>
    </cofactor>
    <text evidence="12">Magnesium. Can also use manganese.</text>
</comment>
<evidence type="ECO:0000256" key="10">
    <source>
        <dbReference type="ARBA" id="ARBA00048540"/>
    </source>
</evidence>
<evidence type="ECO:0000256" key="13">
    <source>
        <dbReference type="RuleBase" id="RU363002"/>
    </source>
</evidence>
<comment type="function">
    <text evidence="13">Flavin transferase that catalyzes the transfer of the FMN moiety of FAD and its covalent binding to the hydroxyl group of a threonine residue in a target flavoprotein.</text>
</comment>
<evidence type="ECO:0000313" key="15">
    <source>
        <dbReference type="Proteomes" id="UP000008186"/>
    </source>
</evidence>
<evidence type="ECO:0000256" key="7">
    <source>
        <dbReference type="ARBA" id="ARBA00022827"/>
    </source>
</evidence>
<dbReference type="PATRIC" id="fig|1028802.3.peg.1506"/>
<comment type="similarity">
    <text evidence="1 11 13">Belongs to the ApbE family.</text>
</comment>
<keyword evidence="15" id="KW-1185">Reference proteome</keyword>
<keyword evidence="4 11" id="KW-0285">Flavoprotein</keyword>
<dbReference type="PROSITE" id="PS51257">
    <property type="entry name" value="PROKAR_LIPOPROTEIN"/>
    <property type="match status" value="1"/>
</dbReference>
<gene>
    <name evidence="14" type="ordered locus">SO_4283</name>
</gene>
<dbReference type="Pfam" id="PF02424">
    <property type="entry name" value="ApbE"/>
    <property type="match status" value="1"/>
</dbReference>
<dbReference type="InterPro" id="IPR003374">
    <property type="entry name" value="ApbE-like_sf"/>
</dbReference>
<name>Q8E9J4_SHEON</name>
<comment type="subcellular location">
    <subcellularLocation>
        <location evidence="13">Cell inner membrane</location>
        <topology evidence="13">Lipid-anchor</topology>
        <orientation evidence="13">Periplasmic side</orientation>
    </subcellularLocation>
</comment>
<dbReference type="AlphaFoldDB" id="Q8E9J4"/>
<evidence type="ECO:0000256" key="2">
    <source>
        <dbReference type="ARBA" id="ARBA00011955"/>
    </source>
</evidence>
<dbReference type="GO" id="GO:0005886">
    <property type="term" value="C:plasma membrane"/>
    <property type="evidence" value="ECO:0007669"/>
    <property type="project" value="UniProtKB-SubCell"/>
</dbReference>
<feature type="binding site" evidence="12">
    <location>
        <position position="286"/>
    </location>
    <ligand>
        <name>Mg(2+)</name>
        <dbReference type="ChEBI" id="CHEBI:18420"/>
    </ligand>
</feature>
<reference evidence="14 15" key="4">
    <citation type="journal article" date="2011" name="BMC Genomics">
        <title>Genome-wide protein localization prediction strategies for gram negative bacteria.</title>
        <authorList>
            <person name="Romine M.F."/>
        </authorList>
    </citation>
    <scope>NUCLEOTIDE SEQUENCE [LARGE SCALE GENOMIC DNA]</scope>
    <source>
        <strain evidence="15">ATCC 700550 / JCM 31522 / CIP 106686 / LMG 19005 / NCIMB 14063 / MR-1</strain>
    </source>
</reference>
<dbReference type="SUPFAM" id="SSF143631">
    <property type="entry name" value="ApbE-like"/>
    <property type="match status" value="1"/>
</dbReference>
<dbReference type="GO" id="GO:0016740">
    <property type="term" value="F:transferase activity"/>
    <property type="evidence" value="ECO:0000318"/>
    <property type="project" value="GO_Central"/>
</dbReference>